<sequence>MYKPSSLTAILLFQFKRDKTTTFAFAFL</sequence>
<accession>A0A0E9UVW9</accession>
<reference evidence="1" key="1">
    <citation type="submission" date="2014-11" db="EMBL/GenBank/DDBJ databases">
        <authorList>
            <person name="Amaro Gonzalez C."/>
        </authorList>
    </citation>
    <scope>NUCLEOTIDE SEQUENCE</scope>
</reference>
<reference evidence="1" key="2">
    <citation type="journal article" date="2015" name="Fish Shellfish Immunol.">
        <title>Early steps in the European eel (Anguilla anguilla)-Vibrio vulnificus interaction in the gills: Role of the RtxA13 toxin.</title>
        <authorList>
            <person name="Callol A."/>
            <person name="Pajuelo D."/>
            <person name="Ebbesson L."/>
            <person name="Teles M."/>
            <person name="MacKenzie S."/>
            <person name="Amaro C."/>
        </authorList>
    </citation>
    <scope>NUCLEOTIDE SEQUENCE</scope>
</reference>
<dbReference type="AlphaFoldDB" id="A0A0E9UVW9"/>
<name>A0A0E9UVW9_ANGAN</name>
<dbReference type="EMBL" id="GBXM01039257">
    <property type="protein sequence ID" value="JAH69320.1"/>
    <property type="molecule type" value="Transcribed_RNA"/>
</dbReference>
<evidence type="ECO:0000313" key="1">
    <source>
        <dbReference type="EMBL" id="JAH69320.1"/>
    </source>
</evidence>
<proteinExistence type="predicted"/>
<protein>
    <submittedName>
        <fullName evidence="1">Uncharacterized protein</fullName>
    </submittedName>
</protein>
<organism evidence="1">
    <name type="scientific">Anguilla anguilla</name>
    <name type="common">European freshwater eel</name>
    <name type="synonym">Muraena anguilla</name>
    <dbReference type="NCBI Taxonomy" id="7936"/>
    <lineage>
        <taxon>Eukaryota</taxon>
        <taxon>Metazoa</taxon>
        <taxon>Chordata</taxon>
        <taxon>Craniata</taxon>
        <taxon>Vertebrata</taxon>
        <taxon>Euteleostomi</taxon>
        <taxon>Actinopterygii</taxon>
        <taxon>Neopterygii</taxon>
        <taxon>Teleostei</taxon>
        <taxon>Anguilliformes</taxon>
        <taxon>Anguillidae</taxon>
        <taxon>Anguilla</taxon>
    </lineage>
</organism>